<gene>
    <name evidence="1" type="ORF">GL50581_1986</name>
</gene>
<name>C6LT90_GIAIB</name>
<reference evidence="1 2" key="1">
    <citation type="journal article" date="2009" name="PLoS Pathog.">
        <title>Draft genome sequencing of giardia intestinalis assemblage B isolate GS: is human giardiasis caused by two different species?</title>
        <authorList>
            <person name="Franzen O."/>
            <person name="Jerlstrom-Hultqvist J."/>
            <person name="Castro E."/>
            <person name="Sherwood E."/>
            <person name="Ankarklev J."/>
            <person name="Reiner D.S."/>
            <person name="Palm D."/>
            <person name="Andersson J.O."/>
            <person name="Andersson B."/>
            <person name="Svard S.G."/>
        </authorList>
    </citation>
    <scope>NUCLEOTIDE SEQUENCE [LARGE SCALE GENOMIC DNA]</scope>
    <source>
        <strain evidence="2">ATCC 50581 / GS clone H7</strain>
    </source>
</reference>
<organism evidence="1 2">
    <name type="scientific">Giardia intestinalis (strain ATCC 50581 / GS clone H7)</name>
    <name type="common">Giardia lamblia</name>
    <dbReference type="NCBI Taxonomy" id="598745"/>
    <lineage>
        <taxon>Eukaryota</taxon>
        <taxon>Metamonada</taxon>
        <taxon>Diplomonadida</taxon>
        <taxon>Hexamitidae</taxon>
        <taxon>Giardiinae</taxon>
        <taxon>Giardia</taxon>
    </lineage>
</organism>
<evidence type="ECO:0000313" key="1">
    <source>
        <dbReference type="EMBL" id="EET00767.1"/>
    </source>
</evidence>
<sequence>MATTLVDAIFLSSTVPQNKIYELYAVKIRKCMINMSICLEWRTFLTFFWLLVLTLELTEDPDILADTIQKSLCMDEKKAVTLGDRVIRTHREVKAREDYSLDQKERALLQRYSNREIVGKPNLNELLSSRHLQSVDSIAASLVEVSLSIISTISSFYQSNEAYNTLWIVPHVLTPNLRDSLLIDLSVFAERITVSEFTLGEHNQTIRGFAAHFPTVHAICLCIYSICRQNFLVGATLRGSNVYAYVEKSVHNLRTLSEYVETTPIVSDIEFLSSSSETSELIDEPAIKKFQNHIVHNITTDNKKAVLSNSTVHTSEFKEYRAQRDEEDNALYFTNPDCVVKLTNIPDIYRGAKFKQLKILKGKTPPELVLHGEENDAYVMYIEFKHTTPLQKFIEACRKPRDKTVKIQTTQGDLPSNYSILEVLAPKDIWYNVAAFTEERKETGADSTAQGPVVEVTNLPKTYRNLKRKEEFWCGEHRPLLWWNLLSQVTQDNRNKGTFYFYFKYREGKEASSAKWFKKCLSNALGEEGVKDVSINILTEVPSKTDYRSVEVPTLK</sequence>
<dbReference type="EMBL" id="ACGJ01002249">
    <property type="protein sequence ID" value="EET00767.1"/>
    <property type="molecule type" value="Genomic_DNA"/>
</dbReference>
<accession>C6LT90</accession>
<dbReference type="AlphaFoldDB" id="C6LT90"/>
<dbReference type="Proteomes" id="UP000002488">
    <property type="component" value="Unassembled WGS sequence"/>
</dbReference>
<evidence type="ECO:0000313" key="2">
    <source>
        <dbReference type="Proteomes" id="UP000002488"/>
    </source>
</evidence>
<protein>
    <submittedName>
        <fullName evidence="1">Uncharacterized protein</fullName>
    </submittedName>
</protein>
<comment type="caution">
    <text evidence="1">The sequence shown here is derived from an EMBL/GenBank/DDBJ whole genome shotgun (WGS) entry which is preliminary data.</text>
</comment>
<proteinExistence type="predicted"/>
<dbReference type="OMA" id="MINMSIC"/>
<dbReference type="VEuPathDB" id="GiardiaDB:GL50581_1986"/>